<organism evidence="2 3">
    <name type="scientific">Porites evermanni</name>
    <dbReference type="NCBI Taxonomy" id="104178"/>
    <lineage>
        <taxon>Eukaryota</taxon>
        <taxon>Metazoa</taxon>
        <taxon>Cnidaria</taxon>
        <taxon>Anthozoa</taxon>
        <taxon>Hexacorallia</taxon>
        <taxon>Scleractinia</taxon>
        <taxon>Fungiina</taxon>
        <taxon>Poritidae</taxon>
        <taxon>Porites</taxon>
    </lineage>
</organism>
<reference evidence="2 3" key="1">
    <citation type="submission" date="2022-05" db="EMBL/GenBank/DDBJ databases">
        <authorList>
            <consortium name="Genoscope - CEA"/>
            <person name="William W."/>
        </authorList>
    </citation>
    <scope>NUCLEOTIDE SEQUENCE [LARGE SCALE GENOMIC DNA]</scope>
</reference>
<feature type="region of interest" description="Disordered" evidence="1">
    <location>
        <begin position="1"/>
        <end position="22"/>
    </location>
</feature>
<keyword evidence="3" id="KW-1185">Reference proteome</keyword>
<sequence length="289" mass="32551">MRKRNTHLMDETSLETSKYEAEGDVYPTPSRWLIDPHLEERLNDIDELIQSTVGFADSSSAGEPPLSESYITELRGFFPTSGELPNELTGNRTDEYDKKTKKTHLGLEYCLDEAEVTVVVQASDTIIRVRAYTQMCPHAAIQTNDITVPVELGVDVHRSEPRVRFMTIDLGSVYKIANGDSVYWLVKADFLQRNNWQLIIYVDFISGLAGSVTSRPFRTGICYRIRAKEQKSIIYVSRSSVGNNCCDFIELYIAAWLAQLDEHLFGSGSSWDETPARPLTGFSKCDGKA</sequence>
<evidence type="ECO:0000313" key="3">
    <source>
        <dbReference type="Proteomes" id="UP001159427"/>
    </source>
</evidence>
<accession>A0ABN8M0N5</accession>
<name>A0ABN8M0N5_9CNID</name>
<dbReference type="EMBL" id="CALNXI010000191">
    <property type="protein sequence ID" value="CAH3021664.1"/>
    <property type="molecule type" value="Genomic_DNA"/>
</dbReference>
<proteinExistence type="predicted"/>
<protein>
    <submittedName>
        <fullName evidence="2">Uncharacterized protein</fullName>
    </submittedName>
</protein>
<evidence type="ECO:0000256" key="1">
    <source>
        <dbReference type="SAM" id="MobiDB-lite"/>
    </source>
</evidence>
<comment type="caution">
    <text evidence="2">The sequence shown here is derived from an EMBL/GenBank/DDBJ whole genome shotgun (WGS) entry which is preliminary data.</text>
</comment>
<dbReference type="Proteomes" id="UP001159427">
    <property type="component" value="Unassembled WGS sequence"/>
</dbReference>
<evidence type="ECO:0000313" key="2">
    <source>
        <dbReference type="EMBL" id="CAH3021664.1"/>
    </source>
</evidence>
<gene>
    <name evidence="2" type="ORF">PEVE_00012391</name>
</gene>